<organism evidence="2 3">
    <name type="scientific">Psychromonas arctica</name>
    <dbReference type="NCBI Taxonomy" id="168275"/>
    <lineage>
        <taxon>Bacteria</taxon>
        <taxon>Pseudomonadati</taxon>
        <taxon>Pseudomonadota</taxon>
        <taxon>Gammaproteobacteria</taxon>
        <taxon>Alteromonadales</taxon>
        <taxon>Psychromonadaceae</taxon>
        <taxon>Psychromonas</taxon>
    </lineage>
</organism>
<reference evidence="2 3" key="1">
    <citation type="submission" date="2024-02" db="EMBL/GenBank/DDBJ databases">
        <title>Bacteria isolated from the canopy kelp, Nereocystis luetkeana.</title>
        <authorList>
            <person name="Pfister C.A."/>
            <person name="Younker I.T."/>
            <person name="Light S.H."/>
        </authorList>
    </citation>
    <scope>NUCLEOTIDE SEQUENCE [LARGE SCALE GENOMIC DNA]</scope>
    <source>
        <strain evidence="2 3">TI.2.07</strain>
    </source>
</reference>
<protein>
    <submittedName>
        <fullName evidence="2">Uncharacterized protein</fullName>
    </submittedName>
</protein>
<accession>A0ABU9H790</accession>
<keyword evidence="1" id="KW-1133">Transmembrane helix</keyword>
<evidence type="ECO:0000313" key="3">
    <source>
        <dbReference type="Proteomes" id="UP001366060"/>
    </source>
</evidence>
<gene>
    <name evidence="2" type="ORF">V6255_00070</name>
</gene>
<keyword evidence="1" id="KW-0472">Membrane</keyword>
<dbReference type="Proteomes" id="UP001366060">
    <property type="component" value="Unassembled WGS sequence"/>
</dbReference>
<comment type="caution">
    <text evidence="2">The sequence shown here is derived from an EMBL/GenBank/DDBJ whole genome shotgun (WGS) entry which is preliminary data.</text>
</comment>
<dbReference type="EMBL" id="JBAKBA010000001">
    <property type="protein sequence ID" value="MEL0657517.1"/>
    <property type="molecule type" value="Genomic_DNA"/>
</dbReference>
<evidence type="ECO:0000256" key="1">
    <source>
        <dbReference type="SAM" id="Phobius"/>
    </source>
</evidence>
<name>A0ABU9H790_9GAMM</name>
<feature type="transmembrane region" description="Helical" evidence="1">
    <location>
        <begin position="6"/>
        <end position="26"/>
    </location>
</feature>
<sequence>MLIFYIICGVLVFAGSGLFMHINRLAIYRRRIIRQLAANSKQMPFILSESQEQKIKQSFLKGLSVKECQKEL</sequence>
<dbReference type="RefSeq" id="WP_341626325.1">
    <property type="nucleotide sequence ID" value="NZ_JBAKBA010000001.1"/>
</dbReference>
<proteinExistence type="predicted"/>
<evidence type="ECO:0000313" key="2">
    <source>
        <dbReference type="EMBL" id="MEL0657517.1"/>
    </source>
</evidence>
<keyword evidence="1" id="KW-0812">Transmembrane</keyword>
<keyword evidence="3" id="KW-1185">Reference proteome</keyword>